<organism evidence="3 4">
    <name type="scientific">Leptonema illini DSM 21528</name>
    <dbReference type="NCBI Taxonomy" id="929563"/>
    <lineage>
        <taxon>Bacteria</taxon>
        <taxon>Pseudomonadati</taxon>
        <taxon>Spirochaetota</taxon>
        <taxon>Spirochaetia</taxon>
        <taxon>Leptospirales</taxon>
        <taxon>Leptospiraceae</taxon>
        <taxon>Leptonema</taxon>
    </lineage>
</organism>
<evidence type="ECO:0000313" key="3">
    <source>
        <dbReference type="EMBL" id="EHQ08012.1"/>
    </source>
</evidence>
<keyword evidence="4" id="KW-1185">Reference proteome</keyword>
<evidence type="ECO:0000256" key="1">
    <source>
        <dbReference type="SAM" id="Coils"/>
    </source>
</evidence>
<dbReference type="Proteomes" id="UP000005737">
    <property type="component" value="Unassembled WGS sequence"/>
</dbReference>
<dbReference type="AlphaFoldDB" id="H2CHD9"/>
<gene>
    <name evidence="3" type="ORF">Lepil_3353</name>
</gene>
<protein>
    <submittedName>
        <fullName evidence="3">Uncharacterized protein</fullName>
    </submittedName>
</protein>
<feature type="transmembrane region" description="Helical" evidence="2">
    <location>
        <begin position="122"/>
        <end position="142"/>
    </location>
</feature>
<keyword evidence="1" id="KW-0175">Coiled coil</keyword>
<reference evidence="3 4" key="1">
    <citation type="submission" date="2011-10" db="EMBL/GenBank/DDBJ databases">
        <title>The Improved High-Quality Draft genome of Leptonema illini DSM 21528.</title>
        <authorList>
            <consortium name="US DOE Joint Genome Institute (JGI-PGF)"/>
            <person name="Lucas S."/>
            <person name="Copeland A."/>
            <person name="Lapidus A."/>
            <person name="Glavina del Rio T."/>
            <person name="Dalin E."/>
            <person name="Tice H."/>
            <person name="Bruce D."/>
            <person name="Goodwin L."/>
            <person name="Pitluck S."/>
            <person name="Peters L."/>
            <person name="Mikhailova N."/>
            <person name="Held B."/>
            <person name="Kyrpides N."/>
            <person name="Mavromatis K."/>
            <person name="Ivanova N."/>
            <person name="Markowitz V."/>
            <person name="Cheng J.-F."/>
            <person name="Hugenholtz P."/>
            <person name="Woyke T."/>
            <person name="Wu D."/>
            <person name="Gronow S."/>
            <person name="Wellnitz S."/>
            <person name="Brambilla E.-M."/>
            <person name="Klenk H.-P."/>
            <person name="Eisen J.A."/>
        </authorList>
    </citation>
    <scope>NUCLEOTIDE SEQUENCE [LARGE SCALE GENOMIC DNA]</scope>
    <source>
        <strain evidence="3 4">DSM 21528</strain>
    </source>
</reference>
<feature type="coiled-coil region" evidence="1">
    <location>
        <begin position="41"/>
        <end position="68"/>
    </location>
</feature>
<accession>H2CHD9</accession>
<dbReference type="EMBL" id="JH597773">
    <property type="protein sequence ID" value="EHQ08012.1"/>
    <property type="molecule type" value="Genomic_DNA"/>
</dbReference>
<proteinExistence type="predicted"/>
<evidence type="ECO:0000256" key="2">
    <source>
        <dbReference type="SAM" id="Phobius"/>
    </source>
</evidence>
<keyword evidence="2" id="KW-0812">Transmembrane</keyword>
<dbReference type="HOGENOM" id="CLU_1553389_0_0_12"/>
<evidence type="ECO:0000313" key="4">
    <source>
        <dbReference type="Proteomes" id="UP000005737"/>
    </source>
</evidence>
<dbReference type="STRING" id="183.GCA_002009735_03368"/>
<keyword evidence="2" id="KW-0472">Membrane</keyword>
<keyword evidence="2" id="KW-1133">Transmembrane helix</keyword>
<name>H2CHD9_9LEPT</name>
<sequence length="172" mass="19423">MIRMVNVCMINTRLMNKGNNMLRRSLFILILLSFAGLLQAQPSLQEEAKRLEEQADALLALSPAAQKEQILKMSASEAEALMSTLSRRALAKNPEAAPVFYLYEHLASLDAIELAQKRLDRLLAVFVVTLLLFVAYLLFLLMQQNKIVKTLRSQHPIAEGRLTEPVKVYRGE</sequence>